<name>X0W109_9ZZZZ</name>
<organism evidence="1">
    <name type="scientific">marine sediment metagenome</name>
    <dbReference type="NCBI Taxonomy" id="412755"/>
    <lineage>
        <taxon>unclassified sequences</taxon>
        <taxon>metagenomes</taxon>
        <taxon>ecological metagenomes</taxon>
    </lineage>
</organism>
<accession>X0W109</accession>
<reference evidence="1" key="1">
    <citation type="journal article" date="2014" name="Front. Microbiol.">
        <title>High frequency of phylogenetically diverse reductive dehalogenase-homologous genes in deep subseafloor sedimentary metagenomes.</title>
        <authorList>
            <person name="Kawai M."/>
            <person name="Futagami T."/>
            <person name="Toyoda A."/>
            <person name="Takaki Y."/>
            <person name="Nishi S."/>
            <person name="Hori S."/>
            <person name="Arai W."/>
            <person name="Tsubouchi T."/>
            <person name="Morono Y."/>
            <person name="Uchiyama I."/>
            <person name="Ito T."/>
            <person name="Fujiyama A."/>
            <person name="Inagaki F."/>
            <person name="Takami H."/>
        </authorList>
    </citation>
    <scope>NUCLEOTIDE SEQUENCE</scope>
    <source>
        <strain evidence="1">Expedition CK06-06</strain>
    </source>
</reference>
<gene>
    <name evidence="1" type="ORF">S01H1_50671</name>
</gene>
<sequence>VKPGTYLYITGNDVGDGQIQAFSVGTEIFDPWGHKAYTATKIYPVGGVTGSSHVGTLQVYTEADNDGANPAHVIADMLFSPWPQGFGLDQSFWDIESLEALGTLAEAEGLASSWLATEGRTLEALLAGGLQDLGCFIPLDTGSGLTSFVPIREPGGGLPVINKSLQQEVPEIITNQAEAVPNRVIFEFADRSINFRTMTFNLGDDGKAAMFEHQTRDKVQIQIAVNKEIAETIMERRELETLGGGSAVTFETSRGTRVLL</sequence>
<evidence type="ECO:0008006" key="2">
    <source>
        <dbReference type="Google" id="ProtNLM"/>
    </source>
</evidence>
<comment type="caution">
    <text evidence="1">The sequence shown here is derived from an EMBL/GenBank/DDBJ whole genome shotgun (WGS) entry which is preliminary data.</text>
</comment>
<dbReference type="AlphaFoldDB" id="X0W109"/>
<feature type="non-terminal residue" evidence="1">
    <location>
        <position position="1"/>
    </location>
</feature>
<proteinExistence type="predicted"/>
<evidence type="ECO:0000313" key="1">
    <source>
        <dbReference type="EMBL" id="GAG17012.1"/>
    </source>
</evidence>
<protein>
    <recommendedName>
        <fullName evidence="2">Tip attachment protein J domain-containing protein</fullName>
    </recommendedName>
</protein>
<dbReference type="EMBL" id="BARS01032657">
    <property type="protein sequence ID" value="GAG17012.1"/>
    <property type="molecule type" value="Genomic_DNA"/>
</dbReference>
<feature type="non-terminal residue" evidence="1">
    <location>
        <position position="260"/>
    </location>
</feature>